<evidence type="ECO:0000259" key="1">
    <source>
        <dbReference type="Pfam" id="PF13443"/>
    </source>
</evidence>
<evidence type="ECO:0000313" key="2">
    <source>
        <dbReference type="EMBL" id="WMT82657.1"/>
    </source>
</evidence>
<evidence type="ECO:0000313" key="3">
    <source>
        <dbReference type="Proteomes" id="UP001235030"/>
    </source>
</evidence>
<accession>A0ABY9Q3U9</accession>
<dbReference type="SUPFAM" id="SSF47413">
    <property type="entry name" value="lambda repressor-like DNA-binding domains"/>
    <property type="match status" value="1"/>
</dbReference>
<dbReference type="Proteomes" id="UP001235030">
    <property type="component" value="Chromosome"/>
</dbReference>
<proteinExistence type="predicted"/>
<keyword evidence="3" id="KW-1185">Reference proteome</keyword>
<gene>
    <name evidence="2" type="ORF">TEMA_31450</name>
</gene>
<dbReference type="InterPro" id="IPR010982">
    <property type="entry name" value="Lambda_DNA-bd_dom_sf"/>
</dbReference>
<name>A0ABY9Q3U9_9FIRM</name>
<dbReference type="Pfam" id="PF13443">
    <property type="entry name" value="HTH_26"/>
    <property type="match status" value="1"/>
</dbReference>
<protein>
    <recommendedName>
        <fullName evidence="1">HTH cro/C1-type domain-containing protein</fullName>
    </recommendedName>
</protein>
<reference evidence="2 3" key="1">
    <citation type="submission" date="2022-07" db="EMBL/GenBank/DDBJ databases">
        <title>Genome sequence of Terrisporobacter mayombei DSM6539.</title>
        <authorList>
            <person name="Boeer T."/>
            <person name="Bengelsdorf F.R."/>
            <person name="Daniel R."/>
            <person name="Poehlein A."/>
        </authorList>
    </citation>
    <scope>NUCLEOTIDE SEQUENCE [LARGE SCALE GENOMIC DNA]</scope>
    <source>
        <strain evidence="2 3">DSM 6539</strain>
    </source>
</reference>
<feature type="domain" description="HTH cro/C1-type" evidence="1">
    <location>
        <begin position="4"/>
        <end position="61"/>
    </location>
</feature>
<dbReference type="RefSeq" id="WP_228105584.1">
    <property type="nucleotide sequence ID" value="NZ_CP101637.1"/>
</dbReference>
<organism evidence="2 3">
    <name type="scientific">Terrisporobacter mayombei</name>
    <dbReference type="NCBI Taxonomy" id="1541"/>
    <lineage>
        <taxon>Bacteria</taxon>
        <taxon>Bacillati</taxon>
        <taxon>Bacillota</taxon>
        <taxon>Clostridia</taxon>
        <taxon>Peptostreptococcales</taxon>
        <taxon>Peptostreptococcaceae</taxon>
        <taxon>Terrisporobacter</taxon>
    </lineage>
</organism>
<sequence length="176" mass="20131">MNYLDLYLRKNNCKRYDVHKKTGVSQQLLSNHTKRTVEKYSGKVLIAIANTINKTPGDVLNDLLTLEKENPAFEAYNPSELLLGLNEQWDYIVIKGTYGKEIYNIMKNQLSETETLGFELGSGGGITILTSAIETVRDLFSNCDKNNREIEKKLRLYKLSSMSDDVVFLTLKQLHY</sequence>
<dbReference type="InterPro" id="IPR001387">
    <property type="entry name" value="Cro/C1-type_HTH"/>
</dbReference>
<dbReference type="EMBL" id="CP101637">
    <property type="protein sequence ID" value="WMT82657.1"/>
    <property type="molecule type" value="Genomic_DNA"/>
</dbReference>